<evidence type="ECO:0000259" key="1">
    <source>
        <dbReference type="Pfam" id="PF12904"/>
    </source>
</evidence>
<dbReference type="PANTHER" id="PTHR37836">
    <property type="entry name" value="LMO1036 PROTEIN"/>
    <property type="match status" value="1"/>
</dbReference>
<dbReference type="EMBL" id="JACCBX010000002">
    <property type="protein sequence ID" value="NYE04415.1"/>
    <property type="molecule type" value="Genomic_DNA"/>
</dbReference>
<dbReference type="Pfam" id="PF12904">
    <property type="entry name" value="Collagen_bind_2"/>
    <property type="match status" value="1"/>
</dbReference>
<evidence type="ECO:0000259" key="3">
    <source>
        <dbReference type="Pfam" id="PF16586"/>
    </source>
</evidence>
<evidence type="ECO:0000313" key="4">
    <source>
        <dbReference type="EMBL" id="NYE04415.1"/>
    </source>
</evidence>
<dbReference type="PANTHER" id="PTHR37836:SF2">
    <property type="entry name" value="DUF4038 DOMAIN-CONTAINING PROTEIN"/>
    <property type="match status" value="1"/>
</dbReference>
<dbReference type="InterPro" id="IPR025277">
    <property type="entry name" value="Apiosidase-like_cat_dom"/>
</dbReference>
<proteinExistence type="predicted"/>
<protein>
    <recommendedName>
        <fullName evidence="6">DUF4038 domain-containing protein</fullName>
    </recommendedName>
</protein>
<dbReference type="Gene3D" id="3.20.20.80">
    <property type="entry name" value="Glycosidases"/>
    <property type="match status" value="1"/>
</dbReference>
<sequence length="545" mass="62707">MIANEFMTQTWKQVILPFEIDCQYENPFLDVSIEAVFTGPSGQKIVREAYWDGGKTYKIAFAPTEVGQWKWILKAPEETGLNEKTGQVICIKYEGTLPIYKHGFLRVDASRRFLTYQDGTPFFWLGDTHWAFAYGENWDESNHPQMDSMFRGMVDRRVNQGFTVYQTNLRSDPGSWGGADKYWLEGKIGSLPNVHFYQEELDRRMEYLAESGLVNALGFAWFMSIQNNIPLWKNMARYIIARYGALPMVWTLAGEVAGYFGEPSRSKFINGWREVAKYIEEIDGYGQLQTAHYTNERPFADYYYDEDWFDFTLNQAGHGDFNVRAEDFYEYRKAHADKPFVEGESMYEFCSTLEENGTRLCTADMVRKVAYTAMQVGSCGYTYGAQGIWDNVWDKPEKPDPFNTFNRFGITWYEALDGEGAVQMGYMREFYEKQHFEKLVPIAVSAISPFGNLLGEEGKVDMFSPLATANSDRSHINIYYNEHTRGGCSISGLKQEEYTALWFDPRTGEYTSAVKSFIPSEGKWEAPAREQGGDWLMVIKLNSAN</sequence>
<feature type="domain" description="DUF5060" evidence="3">
    <location>
        <begin position="8"/>
        <end position="73"/>
    </location>
</feature>
<name>A0A852T9A1_9BACI</name>
<dbReference type="AlphaFoldDB" id="A0A852T9A1"/>
<comment type="caution">
    <text evidence="4">The sequence shown here is derived from an EMBL/GenBank/DDBJ whole genome shotgun (WGS) entry which is preliminary data.</text>
</comment>
<reference evidence="5" key="2">
    <citation type="submission" date="2020-08" db="EMBL/GenBank/DDBJ databases">
        <title>The Agave Microbiome: Exploring the role of microbial communities in plant adaptations to desert environments.</title>
        <authorList>
            <person name="Partida-Martinez L.P."/>
        </authorList>
    </citation>
    <scope>NUCLEOTIDE SEQUENCE [LARGE SCALE GENOMIC DNA]</scope>
    <source>
        <strain evidence="5">AT2.8</strain>
    </source>
</reference>
<feature type="domain" description="Putative collagen-binding" evidence="1">
    <location>
        <begin position="468"/>
        <end position="539"/>
    </location>
</feature>
<evidence type="ECO:0000259" key="2">
    <source>
        <dbReference type="Pfam" id="PF13204"/>
    </source>
</evidence>
<feature type="domain" description="Apiosidase-like catalytic" evidence="2">
    <location>
        <begin position="110"/>
        <end position="436"/>
    </location>
</feature>
<evidence type="ECO:0008006" key="6">
    <source>
        <dbReference type="Google" id="ProtNLM"/>
    </source>
</evidence>
<dbReference type="Pfam" id="PF13204">
    <property type="entry name" value="Apiosidase"/>
    <property type="match status" value="1"/>
</dbReference>
<reference evidence="5" key="1">
    <citation type="submission" date="2020-07" db="EMBL/GenBank/DDBJ databases">
        <authorList>
            <person name="Partida-Martinez L."/>
            <person name="Huntemann M."/>
            <person name="Clum A."/>
            <person name="Wang J."/>
            <person name="Palaniappan K."/>
            <person name="Ritter S."/>
            <person name="Chen I.-M."/>
            <person name="Stamatis D."/>
            <person name="Reddy T."/>
            <person name="O'Malley R."/>
            <person name="Daum C."/>
            <person name="Shapiro N."/>
            <person name="Ivanova N."/>
            <person name="Kyrpides N."/>
            <person name="Woyke T."/>
        </authorList>
    </citation>
    <scope>NUCLEOTIDE SEQUENCE [LARGE SCALE GENOMIC DNA]</scope>
    <source>
        <strain evidence="5">AT2.8</strain>
    </source>
</reference>
<dbReference type="InterPro" id="IPR013783">
    <property type="entry name" value="Ig-like_fold"/>
</dbReference>
<evidence type="ECO:0000313" key="5">
    <source>
        <dbReference type="Proteomes" id="UP000548423"/>
    </source>
</evidence>
<dbReference type="Proteomes" id="UP000548423">
    <property type="component" value="Unassembled WGS sequence"/>
</dbReference>
<dbReference type="Gene3D" id="2.60.40.10">
    <property type="entry name" value="Immunoglobulins"/>
    <property type="match status" value="1"/>
</dbReference>
<gene>
    <name evidence="4" type="ORF">F4694_001159</name>
</gene>
<dbReference type="InterPro" id="IPR024749">
    <property type="entry name" value="Collagen-bd_put"/>
</dbReference>
<dbReference type="Pfam" id="PF16586">
    <property type="entry name" value="DUF5060"/>
    <property type="match status" value="1"/>
</dbReference>
<accession>A0A852T9A1</accession>
<dbReference type="InterPro" id="IPR032260">
    <property type="entry name" value="DUF5060"/>
</dbReference>
<organism evidence="4 5">
    <name type="scientific">Neobacillus niacini</name>
    <dbReference type="NCBI Taxonomy" id="86668"/>
    <lineage>
        <taxon>Bacteria</taxon>
        <taxon>Bacillati</taxon>
        <taxon>Bacillota</taxon>
        <taxon>Bacilli</taxon>
        <taxon>Bacillales</taxon>
        <taxon>Bacillaceae</taxon>
        <taxon>Neobacillus</taxon>
    </lineage>
</organism>